<dbReference type="EMBL" id="KZ824567">
    <property type="protein sequence ID" value="RAK85241.1"/>
    <property type="molecule type" value="Genomic_DNA"/>
</dbReference>
<accession>A0ACD1I4U5</accession>
<proteinExistence type="predicted"/>
<keyword evidence="2" id="KW-1185">Reference proteome</keyword>
<reference evidence="1" key="1">
    <citation type="submission" date="2018-02" db="EMBL/GenBank/DDBJ databases">
        <title>The genomes of Aspergillus section Nigri reveals drivers in fungal speciation.</title>
        <authorList>
            <consortium name="DOE Joint Genome Institute"/>
            <person name="Vesth T.C."/>
            <person name="Nybo J."/>
            <person name="Theobald S."/>
            <person name="Brandl J."/>
            <person name="Frisvad J.C."/>
            <person name="Nielsen K.F."/>
            <person name="Lyhne E.K."/>
            <person name="Kogle M.E."/>
            <person name="Kuo A."/>
            <person name="Riley R."/>
            <person name="Clum A."/>
            <person name="Nolan M."/>
            <person name="Lipzen A."/>
            <person name="Salamov A."/>
            <person name="Henrissat B."/>
            <person name="Wiebenga A."/>
            <person name="De vries R.P."/>
            <person name="Grigoriev I.V."/>
            <person name="Mortensen U.H."/>
            <person name="Andersen M.R."/>
            <person name="Baker S.E."/>
        </authorList>
    </citation>
    <scope>NUCLEOTIDE SEQUENCE</scope>
    <source>
        <strain evidence="1">CBS 115574</strain>
    </source>
</reference>
<sequence length="272" mass="31138">MDKPEVKEYQEYCPPGVKRVIASGGSAWIGEVDETTVLKYPLAPEDTDTSRLETERRLLETVGHHEHIIKLKGCTDSGWLYLERAINGNLDDYYLRPAHPHPPPSLEQRLNWCQEIAEAVAWVHSRGVIHCDIQPRNILLDEGLRTKLADFQGKQLSEDGTVLLDGWSGEPCRFYCPRRDPFDADVQTDLFALGCTIYFIMMGHDMFPDIVDGEDAWFEKVEDRFATQQYPEDKHACSDITRKCWNKEYDSADDLLLDLEVIREELFGADSG</sequence>
<dbReference type="Proteomes" id="UP000249748">
    <property type="component" value="Unassembled WGS sequence"/>
</dbReference>
<organism evidence="1 2">
    <name type="scientific">Aspergillus costaricaensis CBS 115574</name>
    <dbReference type="NCBI Taxonomy" id="1448317"/>
    <lineage>
        <taxon>Eukaryota</taxon>
        <taxon>Fungi</taxon>
        <taxon>Dikarya</taxon>
        <taxon>Ascomycota</taxon>
        <taxon>Pezizomycotina</taxon>
        <taxon>Eurotiomycetes</taxon>
        <taxon>Eurotiomycetidae</taxon>
        <taxon>Eurotiales</taxon>
        <taxon>Aspergillaceae</taxon>
        <taxon>Aspergillus</taxon>
        <taxon>Aspergillus subgen. Circumdati</taxon>
    </lineage>
</organism>
<name>A0ACD1I4U5_9EURO</name>
<gene>
    <name evidence="1" type="ORF">BO79DRAFT_258522</name>
</gene>
<protein>
    <submittedName>
        <fullName evidence="1">Kinase-like protein</fullName>
    </submittedName>
</protein>
<evidence type="ECO:0000313" key="1">
    <source>
        <dbReference type="EMBL" id="RAK85241.1"/>
    </source>
</evidence>
<evidence type="ECO:0000313" key="2">
    <source>
        <dbReference type="Proteomes" id="UP000249748"/>
    </source>
</evidence>